<dbReference type="SUPFAM" id="SSF55729">
    <property type="entry name" value="Acyl-CoA N-acyltransferases (Nat)"/>
    <property type="match status" value="1"/>
</dbReference>
<dbReference type="AlphaFoldDB" id="A0A497UZ13"/>
<evidence type="ECO:0000313" key="4">
    <source>
        <dbReference type="Proteomes" id="UP000233767"/>
    </source>
</evidence>
<keyword evidence="3" id="KW-0808">Transferase</keyword>
<evidence type="ECO:0000313" key="3">
    <source>
        <dbReference type="EMBL" id="RLJ36062.1"/>
    </source>
</evidence>
<dbReference type="EMBL" id="PJND01000007">
    <property type="protein sequence ID" value="PKW28433.1"/>
    <property type="molecule type" value="Genomic_DNA"/>
</dbReference>
<evidence type="ECO:0000313" key="2">
    <source>
        <dbReference type="EMBL" id="PKW28433.1"/>
    </source>
</evidence>
<dbReference type="InterPro" id="IPR000182">
    <property type="entry name" value="GNAT_dom"/>
</dbReference>
<sequence length="133" mass="14682">MEIIENNIPIEIYRELRVKSGLSGKDIEAATIGLQNSVYSVMIKKEETIVGMGRIIGDGGCFCQVVDICVLPEYQGQGIGKLIMEQISNFIQTQLPKSCYVSLLADGNANHLYEKFGFKDTLPHSRGMALKVV</sequence>
<name>A0A497UZ13_9FLAO</name>
<dbReference type="Pfam" id="PF13508">
    <property type="entry name" value="Acetyltransf_7"/>
    <property type="match status" value="1"/>
</dbReference>
<organism evidence="3 5">
    <name type="scientific">Flavobacterium lindanitolerans</name>
    <dbReference type="NCBI Taxonomy" id="428988"/>
    <lineage>
        <taxon>Bacteria</taxon>
        <taxon>Pseudomonadati</taxon>
        <taxon>Bacteroidota</taxon>
        <taxon>Flavobacteriia</taxon>
        <taxon>Flavobacteriales</taxon>
        <taxon>Flavobacteriaceae</taxon>
        <taxon>Flavobacterium</taxon>
    </lineage>
</organism>
<dbReference type="Proteomes" id="UP000275027">
    <property type="component" value="Unassembled WGS sequence"/>
</dbReference>
<evidence type="ECO:0000313" key="5">
    <source>
        <dbReference type="Proteomes" id="UP000275027"/>
    </source>
</evidence>
<dbReference type="Gene3D" id="3.40.630.30">
    <property type="match status" value="1"/>
</dbReference>
<dbReference type="GO" id="GO:0016747">
    <property type="term" value="F:acyltransferase activity, transferring groups other than amino-acyl groups"/>
    <property type="evidence" value="ECO:0007669"/>
    <property type="project" value="InterPro"/>
</dbReference>
<reference evidence="3 5" key="2">
    <citation type="submission" date="2018-10" db="EMBL/GenBank/DDBJ databases">
        <title>Genomic Encyclopedia of Archaeal and Bacterial Type Strains, Phase II (KMG-II): from individual species to whole genera.</title>
        <authorList>
            <person name="Goeker M."/>
        </authorList>
    </citation>
    <scope>NUCLEOTIDE SEQUENCE [LARGE SCALE GENOMIC DNA]</scope>
    <source>
        <strain evidence="3 5">DSM 21886</strain>
    </source>
</reference>
<dbReference type="InterPro" id="IPR053144">
    <property type="entry name" value="Acetyltransferase_Butenolide"/>
</dbReference>
<protein>
    <submittedName>
        <fullName evidence="3">Acetyltransferase (GNAT) family protein</fullName>
    </submittedName>
</protein>
<dbReference type="CDD" id="cd04301">
    <property type="entry name" value="NAT_SF"/>
    <property type="match status" value="1"/>
</dbReference>
<dbReference type="Proteomes" id="UP000233767">
    <property type="component" value="Unassembled WGS sequence"/>
</dbReference>
<dbReference type="RefSeq" id="WP_101470669.1">
    <property type="nucleotide sequence ID" value="NZ_PJND01000007.1"/>
</dbReference>
<feature type="domain" description="N-acetyltransferase" evidence="1">
    <location>
        <begin position="1"/>
        <end position="133"/>
    </location>
</feature>
<accession>A0A497UZ13</accession>
<dbReference type="InterPro" id="IPR016181">
    <property type="entry name" value="Acyl_CoA_acyltransferase"/>
</dbReference>
<dbReference type="PROSITE" id="PS51186">
    <property type="entry name" value="GNAT"/>
    <property type="match status" value="1"/>
</dbReference>
<dbReference type="PANTHER" id="PTHR43233:SF1">
    <property type="entry name" value="FAMILY N-ACETYLTRANSFERASE, PUTATIVE (AFU_ORTHOLOGUE AFUA_6G03350)-RELATED"/>
    <property type="match status" value="1"/>
</dbReference>
<proteinExistence type="predicted"/>
<gene>
    <name evidence="2" type="ORF">B0G92_0052</name>
    <name evidence="3" type="ORF">CLV50_1452</name>
</gene>
<dbReference type="PANTHER" id="PTHR43233">
    <property type="entry name" value="FAMILY N-ACETYLTRANSFERASE, PUTATIVE (AFU_ORTHOLOGUE AFUA_6G03350)-RELATED"/>
    <property type="match status" value="1"/>
</dbReference>
<comment type="caution">
    <text evidence="3">The sequence shown here is derived from an EMBL/GenBank/DDBJ whole genome shotgun (WGS) entry which is preliminary data.</text>
</comment>
<keyword evidence="4" id="KW-1185">Reference proteome</keyword>
<evidence type="ECO:0000259" key="1">
    <source>
        <dbReference type="PROSITE" id="PS51186"/>
    </source>
</evidence>
<dbReference type="EMBL" id="RCCB01000010">
    <property type="protein sequence ID" value="RLJ36062.1"/>
    <property type="molecule type" value="Genomic_DNA"/>
</dbReference>
<reference evidence="2 4" key="1">
    <citation type="submission" date="2017-12" db="EMBL/GenBank/DDBJ databases">
        <title>Genomic Encyclopedia of Type Strains, Phase III (KMG-III): the genomes of soil and plant-associated and newly described type strains.</title>
        <authorList>
            <person name="Whitman W."/>
        </authorList>
    </citation>
    <scope>NUCLEOTIDE SEQUENCE [LARGE SCALE GENOMIC DNA]</scope>
    <source>
        <strain evidence="2 4">IP-10</strain>
    </source>
</reference>